<dbReference type="InterPro" id="IPR002750">
    <property type="entry name" value="CobE/GbiG_C"/>
</dbReference>
<sequence length="132" mass="12939">MIVAGIGCRKGAPQQDILAAIAQALQAAMLSPDRLDLIATAAEKGGEEGIAAAAAAFGCPLVLVPPGELKIAGEKAVTRSERVVALFAVPSVAEAAALAAAGDGAQLVAPRRVAGMATCAIAVSGDEPGENP</sequence>
<dbReference type="InterPro" id="IPR052553">
    <property type="entry name" value="CbiG_hydrolase"/>
</dbReference>
<organism evidence="2 3">
    <name type="scientific">Kaistia soli DSM 19436</name>
    <dbReference type="NCBI Taxonomy" id="1122133"/>
    <lineage>
        <taxon>Bacteria</taxon>
        <taxon>Pseudomonadati</taxon>
        <taxon>Pseudomonadota</taxon>
        <taxon>Alphaproteobacteria</taxon>
        <taxon>Hyphomicrobiales</taxon>
        <taxon>Kaistiaceae</taxon>
        <taxon>Kaistia</taxon>
    </lineage>
</organism>
<dbReference type="EMBL" id="FQUP01000001">
    <property type="protein sequence ID" value="SHE89360.1"/>
    <property type="molecule type" value="Genomic_DNA"/>
</dbReference>
<dbReference type="Proteomes" id="UP000184485">
    <property type="component" value="Unassembled WGS sequence"/>
</dbReference>
<dbReference type="SUPFAM" id="SSF159664">
    <property type="entry name" value="CobE/GbiG C-terminal domain-like"/>
    <property type="match status" value="1"/>
</dbReference>
<dbReference type="Pfam" id="PF01890">
    <property type="entry name" value="CbiG_C"/>
    <property type="match status" value="1"/>
</dbReference>
<accession>A0A1M4X765</accession>
<dbReference type="GO" id="GO:0016787">
    <property type="term" value="F:hydrolase activity"/>
    <property type="evidence" value="ECO:0007669"/>
    <property type="project" value="UniProtKB-KW"/>
</dbReference>
<feature type="domain" description="CobE/GbiG C-terminal" evidence="1">
    <location>
        <begin position="2"/>
        <end position="122"/>
    </location>
</feature>
<dbReference type="Gene3D" id="3.30.420.180">
    <property type="entry name" value="CobE/GbiG C-terminal domain"/>
    <property type="match status" value="1"/>
</dbReference>
<reference evidence="2 3" key="1">
    <citation type="submission" date="2016-11" db="EMBL/GenBank/DDBJ databases">
        <authorList>
            <person name="Jaros S."/>
            <person name="Januszkiewicz K."/>
            <person name="Wedrychowicz H."/>
        </authorList>
    </citation>
    <scope>NUCLEOTIDE SEQUENCE [LARGE SCALE GENOMIC DNA]</scope>
    <source>
        <strain evidence="2 3">DSM 19436</strain>
    </source>
</reference>
<dbReference type="PANTHER" id="PTHR37477">
    <property type="entry name" value="COBALT-PRECORRIN-5A HYDROLASE"/>
    <property type="match status" value="1"/>
</dbReference>
<keyword evidence="2" id="KW-0378">Hydrolase</keyword>
<evidence type="ECO:0000313" key="3">
    <source>
        <dbReference type="Proteomes" id="UP000184485"/>
    </source>
</evidence>
<gene>
    <name evidence="2" type="ORF">SAMN02745157_1170</name>
</gene>
<dbReference type="AlphaFoldDB" id="A0A1M4X765"/>
<name>A0A1M4X765_9HYPH</name>
<dbReference type="PANTHER" id="PTHR37477:SF1">
    <property type="entry name" value="COBALT-PRECORRIN-5A HYDROLASE"/>
    <property type="match status" value="1"/>
</dbReference>
<dbReference type="STRING" id="1122133.SAMN02745157_1170"/>
<keyword evidence="3" id="KW-1185">Reference proteome</keyword>
<dbReference type="InterPro" id="IPR036518">
    <property type="entry name" value="CobE/GbiG_C_sf"/>
</dbReference>
<evidence type="ECO:0000259" key="1">
    <source>
        <dbReference type="Pfam" id="PF01890"/>
    </source>
</evidence>
<proteinExistence type="predicted"/>
<protein>
    <submittedName>
        <fullName evidence="2">Cobalt-precorrin 5A hydrolase</fullName>
    </submittedName>
</protein>
<dbReference type="GO" id="GO:0009236">
    <property type="term" value="P:cobalamin biosynthetic process"/>
    <property type="evidence" value="ECO:0007669"/>
    <property type="project" value="InterPro"/>
</dbReference>
<evidence type="ECO:0000313" key="2">
    <source>
        <dbReference type="EMBL" id="SHE89360.1"/>
    </source>
</evidence>